<dbReference type="GO" id="GO:0016020">
    <property type="term" value="C:membrane"/>
    <property type="evidence" value="ECO:0007669"/>
    <property type="project" value="UniProtKB-SubCell"/>
</dbReference>
<dbReference type="InterPro" id="IPR013120">
    <property type="entry name" value="FAR_NAD-bd"/>
</dbReference>
<comment type="catalytic activity">
    <reaction evidence="10 11">
        <text>a long-chain fatty acyl-CoA + 2 NADPH + 2 H(+) = a long-chain primary fatty alcohol + 2 NADP(+) + CoA</text>
        <dbReference type="Rhea" id="RHEA:52716"/>
        <dbReference type="ChEBI" id="CHEBI:15378"/>
        <dbReference type="ChEBI" id="CHEBI:57287"/>
        <dbReference type="ChEBI" id="CHEBI:57783"/>
        <dbReference type="ChEBI" id="CHEBI:58349"/>
        <dbReference type="ChEBI" id="CHEBI:77396"/>
        <dbReference type="ChEBI" id="CHEBI:83139"/>
        <dbReference type="EC" id="1.2.1.84"/>
    </reaction>
</comment>
<comment type="caution">
    <text evidence="14">The sequence shown here is derived from an EMBL/GenBank/DDBJ whole genome shotgun (WGS) entry which is preliminary data.</text>
</comment>
<feature type="non-terminal residue" evidence="14">
    <location>
        <position position="478"/>
    </location>
</feature>
<name>A0AAD4JSK4_9MUSC</name>
<evidence type="ECO:0000256" key="11">
    <source>
        <dbReference type="RuleBase" id="RU363097"/>
    </source>
</evidence>
<evidence type="ECO:0000256" key="4">
    <source>
        <dbReference type="ARBA" id="ARBA00022692"/>
    </source>
</evidence>
<feature type="domain" description="Thioester reductase (TE)" evidence="13">
    <location>
        <begin position="27"/>
        <end position="297"/>
    </location>
</feature>
<feature type="non-terminal residue" evidence="14">
    <location>
        <position position="1"/>
    </location>
</feature>
<dbReference type="GO" id="GO:0080019">
    <property type="term" value="F:alcohol-forming very long-chain fatty acyl-CoA reductase activity"/>
    <property type="evidence" value="ECO:0007669"/>
    <property type="project" value="InterPro"/>
</dbReference>
<evidence type="ECO:0000313" key="14">
    <source>
        <dbReference type="EMBL" id="KAH8354950.1"/>
    </source>
</evidence>
<evidence type="ECO:0000256" key="8">
    <source>
        <dbReference type="ARBA" id="ARBA00023098"/>
    </source>
</evidence>
<dbReference type="InterPro" id="IPR033640">
    <property type="entry name" value="FAR_C"/>
</dbReference>
<keyword evidence="8 11" id="KW-0443">Lipid metabolism</keyword>
<evidence type="ECO:0000256" key="9">
    <source>
        <dbReference type="ARBA" id="ARBA00023136"/>
    </source>
</evidence>
<feature type="domain" description="Fatty acyl-CoA reductase C-terminal" evidence="12">
    <location>
        <begin position="375"/>
        <end position="467"/>
    </location>
</feature>
<dbReference type="Pfam" id="PF07993">
    <property type="entry name" value="NAD_binding_4"/>
    <property type="match status" value="1"/>
</dbReference>
<dbReference type="InterPro" id="IPR026055">
    <property type="entry name" value="FAR"/>
</dbReference>
<keyword evidence="7 11" id="KW-0560">Oxidoreductase</keyword>
<evidence type="ECO:0000259" key="12">
    <source>
        <dbReference type="Pfam" id="PF03015"/>
    </source>
</evidence>
<sequence>VLKVREQLLTAMESQIKAFYKKKTIFLTGGSGFMGRVAVEKLLRSTDAARIYVLMRQKRGQSPQERIESWKTIPLFELLLKSKPNALERVVSISGDCEEPDLGISLADREILKKEVQVVLHCAATVNFFEVLHKALDINTRATRLMLELAREMQKLEAFVYVSTAFSNCVFQHITEKFYPGNLRCSADNVLKVRKLCDDMVVDGMAPALLDKFPNTYTYTKALAEQLIQTESDKLPVCIYRPGSIVSTNREPIPGWIDNIYGPIASMYGYVLGIIRLALMDANSPACIIPVDLSVNLLLACAWHTATASNEFKTDRMPPTIYNHVPHAKNLITYGQFLNFVDKIRHIYPFERTIWYPIMHTTTISWLFKVARIFYHVVPGHVMDFVLLLRGQKPRMVRLYAKMHKAIDKMAYFSNQKWTFEATNTDQLWQSLSIADKELFAFDMRSLDWNKFLTNGLSGLRLHLAKEEASDESIRRAR</sequence>
<dbReference type="EC" id="1.2.1.84" evidence="11"/>
<dbReference type="InterPro" id="IPR036291">
    <property type="entry name" value="NAD(P)-bd_dom_sf"/>
</dbReference>
<evidence type="ECO:0000256" key="6">
    <source>
        <dbReference type="ARBA" id="ARBA00022989"/>
    </source>
</evidence>
<reference evidence="14" key="1">
    <citation type="journal article" date="2021" name="Mol. Ecol. Resour.">
        <title>Phylogenomic analyses of the genus Drosophila reveals genomic signals of climate adaptation.</title>
        <authorList>
            <person name="Li F."/>
            <person name="Rane R.V."/>
            <person name="Luria V."/>
            <person name="Xiong Z."/>
            <person name="Chen J."/>
            <person name="Li Z."/>
            <person name="Catullo R.A."/>
            <person name="Griffin P.C."/>
            <person name="Schiffer M."/>
            <person name="Pearce S."/>
            <person name="Lee S.F."/>
            <person name="McElroy K."/>
            <person name="Stocker A."/>
            <person name="Shirriffs J."/>
            <person name="Cockerell F."/>
            <person name="Coppin C."/>
            <person name="Sgro C.M."/>
            <person name="Karger A."/>
            <person name="Cain J.W."/>
            <person name="Weber J.A."/>
            <person name="Santpere G."/>
            <person name="Kirschner M.W."/>
            <person name="Hoffmann A.A."/>
            <person name="Oakeshott J.G."/>
            <person name="Zhang G."/>
        </authorList>
    </citation>
    <scope>NUCLEOTIDE SEQUENCE</scope>
    <source>
        <strain evidence="14">BGI-SZ-2011g</strain>
    </source>
</reference>
<dbReference type="CDD" id="cd09071">
    <property type="entry name" value="FAR_C"/>
    <property type="match status" value="1"/>
</dbReference>
<protein>
    <recommendedName>
        <fullName evidence="11">Fatty acyl-CoA reductase</fullName>
        <ecNumber evidence="11">1.2.1.84</ecNumber>
    </recommendedName>
</protein>
<evidence type="ECO:0000256" key="2">
    <source>
        <dbReference type="ARBA" id="ARBA00005928"/>
    </source>
</evidence>
<gene>
    <name evidence="14" type="ORF">KR093_002752</name>
</gene>
<evidence type="ECO:0000256" key="7">
    <source>
        <dbReference type="ARBA" id="ARBA00023002"/>
    </source>
</evidence>
<keyword evidence="9" id="KW-0472">Membrane</keyword>
<dbReference type="SUPFAM" id="SSF51735">
    <property type="entry name" value="NAD(P)-binding Rossmann-fold domains"/>
    <property type="match status" value="1"/>
</dbReference>
<comment type="subcellular location">
    <subcellularLocation>
        <location evidence="1">Membrane</location>
        <topology evidence="1">Multi-pass membrane protein</topology>
    </subcellularLocation>
</comment>
<accession>A0AAD4JSK4</accession>
<comment type="similarity">
    <text evidence="2 11">Belongs to the fatty acyl-CoA reductase family.</text>
</comment>
<dbReference type="Pfam" id="PF03015">
    <property type="entry name" value="Sterile"/>
    <property type="match status" value="1"/>
</dbReference>
<keyword evidence="3 11" id="KW-0444">Lipid biosynthesis</keyword>
<dbReference type="CDD" id="cd05236">
    <property type="entry name" value="FAR-N_SDR_e"/>
    <property type="match status" value="1"/>
</dbReference>
<keyword evidence="5 11" id="KW-0521">NADP</keyword>
<evidence type="ECO:0000259" key="13">
    <source>
        <dbReference type="Pfam" id="PF07993"/>
    </source>
</evidence>
<dbReference type="GO" id="GO:0005777">
    <property type="term" value="C:peroxisome"/>
    <property type="evidence" value="ECO:0007669"/>
    <property type="project" value="TreeGrafter"/>
</dbReference>
<dbReference type="Gene3D" id="3.40.50.720">
    <property type="entry name" value="NAD(P)-binding Rossmann-like Domain"/>
    <property type="match status" value="1"/>
</dbReference>
<dbReference type="FunFam" id="3.40.50.720:FF:000143">
    <property type="entry name" value="Fatty acyl-CoA reductase"/>
    <property type="match status" value="1"/>
</dbReference>
<dbReference type="AlphaFoldDB" id="A0AAD4JSK4"/>
<dbReference type="GO" id="GO:0102965">
    <property type="term" value="F:alcohol-forming long-chain fatty acyl-CoA reductase activity"/>
    <property type="evidence" value="ECO:0007669"/>
    <property type="project" value="UniProtKB-EC"/>
</dbReference>
<evidence type="ECO:0000256" key="1">
    <source>
        <dbReference type="ARBA" id="ARBA00004141"/>
    </source>
</evidence>
<dbReference type="EMBL" id="JAJJHW010003889">
    <property type="protein sequence ID" value="KAH8354950.1"/>
    <property type="molecule type" value="Genomic_DNA"/>
</dbReference>
<evidence type="ECO:0000256" key="5">
    <source>
        <dbReference type="ARBA" id="ARBA00022857"/>
    </source>
</evidence>
<dbReference type="GO" id="GO:0035336">
    <property type="term" value="P:long-chain fatty-acyl-CoA metabolic process"/>
    <property type="evidence" value="ECO:0007669"/>
    <property type="project" value="TreeGrafter"/>
</dbReference>
<comment type="function">
    <text evidence="11">Catalyzes the reduction of fatty acyl-CoA to fatty alcohols.</text>
</comment>
<dbReference type="Proteomes" id="UP001200034">
    <property type="component" value="Unassembled WGS sequence"/>
</dbReference>
<keyword evidence="15" id="KW-1185">Reference proteome</keyword>
<evidence type="ECO:0000256" key="10">
    <source>
        <dbReference type="ARBA" id="ARBA00052530"/>
    </source>
</evidence>
<keyword evidence="6" id="KW-1133">Transmembrane helix</keyword>
<dbReference type="PANTHER" id="PTHR11011">
    <property type="entry name" value="MALE STERILITY PROTEIN 2-RELATED"/>
    <property type="match status" value="1"/>
</dbReference>
<evidence type="ECO:0000313" key="15">
    <source>
        <dbReference type="Proteomes" id="UP001200034"/>
    </source>
</evidence>
<organism evidence="14 15">
    <name type="scientific">Drosophila rubida</name>
    <dbReference type="NCBI Taxonomy" id="30044"/>
    <lineage>
        <taxon>Eukaryota</taxon>
        <taxon>Metazoa</taxon>
        <taxon>Ecdysozoa</taxon>
        <taxon>Arthropoda</taxon>
        <taxon>Hexapoda</taxon>
        <taxon>Insecta</taxon>
        <taxon>Pterygota</taxon>
        <taxon>Neoptera</taxon>
        <taxon>Endopterygota</taxon>
        <taxon>Diptera</taxon>
        <taxon>Brachycera</taxon>
        <taxon>Muscomorpha</taxon>
        <taxon>Ephydroidea</taxon>
        <taxon>Drosophilidae</taxon>
        <taxon>Drosophila</taxon>
    </lineage>
</organism>
<dbReference type="PANTHER" id="PTHR11011:SF60">
    <property type="entry name" value="FATTY ACYL-COA REDUCTASE-RELATED"/>
    <property type="match status" value="1"/>
</dbReference>
<evidence type="ECO:0000256" key="3">
    <source>
        <dbReference type="ARBA" id="ARBA00022516"/>
    </source>
</evidence>
<keyword evidence="4" id="KW-0812">Transmembrane</keyword>
<proteinExistence type="inferred from homology"/>